<keyword evidence="7 16" id="KW-0732">Signal</keyword>
<keyword evidence="6 14" id="KW-0812">Transmembrane</keyword>
<feature type="domain" description="Secretin/TonB short N-terminal" evidence="17">
    <location>
        <begin position="46"/>
        <end position="97"/>
    </location>
</feature>
<keyword evidence="10 15" id="KW-0798">TonB box</keyword>
<feature type="chain" id="PRO_5008068863" description="Secretin/TonB short N-terminal domain-containing protein" evidence="16">
    <location>
        <begin position="20"/>
        <end position="825"/>
    </location>
</feature>
<dbReference type="InterPro" id="IPR010105">
    <property type="entry name" value="TonB_sidphr_rcpt"/>
</dbReference>
<evidence type="ECO:0000256" key="5">
    <source>
        <dbReference type="ARBA" id="ARBA00022496"/>
    </source>
</evidence>
<dbReference type="InterPro" id="IPR037066">
    <property type="entry name" value="Plug_dom_sf"/>
</dbReference>
<keyword evidence="4 14" id="KW-1134">Transmembrane beta strand</keyword>
<proteinExistence type="inferred from homology"/>
<dbReference type="PROSITE" id="PS52016">
    <property type="entry name" value="TONB_DEPENDENT_REC_3"/>
    <property type="match status" value="1"/>
</dbReference>
<dbReference type="Gene3D" id="3.55.50.30">
    <property type="match status" value="1"/>
</dbReference>
<dbReference type="PANTHER" id="PTHR32552">
    <property type="entry name" value="FERRICHROME IRON RECEPTOR-RELATED"/>
    <property type="match status" value="1"/>
</dbReference>
<evidence type="ECO:0000256" key="6">
    <source>
        <dbReference type="ARBA" id="ARBA00022692"/>
    </source>
</evidence>
<dbReference type="FunFam" id="2.170.130.10:FF:000001">
    <property type="entry name" value="Catecholate siderophore TonB-dependent receptor"/>
    <property type="match status" value="1"/>
</dbReference>
<dbReference type="SMART" id="SM00965">
    <property type="entry name" value="STN"/>
    <property type="match status" value="1"/>
</dbReference>
<comment type="caution">
    <text evidence="18">The sequence shown here is derived from an EMBL/GenBank/DDBJ whole genome shotgun (WGS) entry which is preliminary data.</text>
</comment>
<evidence type="ECO:0000259" key="17">
    <source>
        <dbReference type="SMART" id="SM00965"/>
    </source>
</evidence>
<reference evidence="19" key="1">
    <citation type="submission" date="2016-03" db="EMBL/GenBank/DDBJ databases">
        <authorList>
            <person name="Heylen K."/>
            <person name="De Vos P."/>
            <person name="Vekeman B."/>
        </authorList>
    </citation>
    <scope>NUCLEOTIDE SEQUENCE [LARGE SCALE GENOMIC DNA]</scope>
    <source>
        <strain evidence="19">R-45383</strain>
    </source>
</reference>
<name>A0A177N8P4_9GAMM</name>
<evidence type="ECO:0000313" key="19">
    <source>
        <dbReference type="Proteomes" id="UP000077628"/>
    </source>
</evidence>
<keyword evidence="8" id="KW-0408">Iron</keyword>
<dbReference type="GO" id="GO:0009279">
    <property type="term" value="C:cell outer membrane"/>
    <property type="evidence" value="ECO:0007669"/>
    <property type="project" value="UniProtKB-SubCell"/>
</dbReference>
<feature type="signal peptide" evidence="16">
    <location>
        <begin position="1"/>
        <end position="19"/>
    </location>
</feature>
<comment type="similarity">
    <text evidence="2 14 15">Belongs to the TonB-dependent receptor family.</text>
</comment>
<keyword evidence="19" id="KW-1185">Reference proteome</keyword>
<dbReference type="CDD" id="cd01347">
    <property type="entry name" value="ligand_gated_channel"/>
    <property type="match status" value="1"/>
</dbReference>
<dbReference type="Pfam" id="PF07715">
    <property type="entry name" value="Plug"/>
    <property type="match status" value="1"/>
</dbReference>
<evidence type="ECO:0000256" key="8">
    <source>
        <dbReference type="ARBA" id="ARBA00023004"/>
    </source>
</evidence>
<evidence type="ECO:0000256" key="4">
    <source>
        <dbReference type="ARBA" id="ARBA00022452"/>
    </source>
</evidence>
<evidence type="ECO:0000256" key="1">
    <source>
        <dbReference type="ARBA" id="ARBA00004571"/>
    </source>
</evidence>
<keyword evidence="13 14" id="KW-0998">Cell outer membrane</keyword>
<sequence>MRLALVAALAGLQLASAQAVEADVDLHMPAQPLAAALEAYSRATGLQLIFRPESVAGLSSPAIDGRYSRADALRHLLKGTALNVQTVDDHTLAIKPSQQNPDNIEKPDAAATLPAVKVVGQAAYDATDPYNPDYALPNASSGTKTDTPIMETPLNVQVISKQVLKDQQVIRLDQALKNISGVSVANGNNNSAGPSNAEQYTLRGFATSTLFRNGFRMDAGSTWYGNGQQMANVESVEVLKGPAAILFGRVEPGGMINVITKKPRATPYYAINQQFGSYDLFRTSVDATGAINSDASLLYRVNASFQSNHSYRDLVESDDKFIAPVIQWQIGAKTQATLEMEYQHKRASEDFMILPTDGNNRFIDLPHQRNLGEKNLATTDGYFAGFNWTHQFNEDWSIKHQVNFRRREVRQGPSTLPIFLAGNTLSRVVYGINPETNDTLANILDLTGHFTTGALKHTLLVGGDHYATDYFQDLTFGGIGFTLSDIDINRPAHPGPGLVLDPSLRQLFAQKTDNFGAYLQDQIELTHNIHLLGGFRYQYVHSKIFRGGADGVLRPDEFGLPQTDDDVTPRVAVLWQPAASLSVYGNYVENFGANTGRFSFVEGAAFGKALAPETAQQWELGAKSELFDGRLRLSLAYYDLTKQNVATLDVARGAACGNNFCYLSVGEVNSSGPELDIQGEILPGWNAILTYAHQDVRVTKSSDTSGQIKVGNRLQFVPENTASAWSTYEIQQGPAKGLKFGGGVSLRDYVVNANNQTRSVGNTLVGLMTGYSFKVGKSKVTAQLNVDNLLDQRYFTDASPVTDSGYGYVSFSNPRSFIGSLNVEY</sequence>
<dbReference type="InterPro" id="IPR039426">
    <property type="entry name" value="TonB-dep_rcpt-like"/>
</dbReference>
<evidence type="ECO:0000256" key="15">
    <source>
        <dbReference type="RuleBase" id="RU003357"/>
    </source>
</evidence>
<evidence type="ECO:0000256" key="11">
    <source>
        <dbReference type="ARBA" id="ARBA00023136"/>
    </source>
</evidence>
<evidence type="ECO:0000256" key="3">
    <source>
        <dbReference type="ARBA" id="ARBA00022448"/>
    </source>
</evidence>
<keyword evidence="12" id="KW-0675">Receptor</keyword>
<evidence type="ECO:0000256" key="16">
    <source>
        <dbReference type="SAM" id="SignalP"/>
    </source>
</evidence>
<dbReference type="InterPro" id="IPR000531">
    <property type="entry name" value="Beta-barrel_TonB"/>
</dbReference>
<dbReference type="PANTHER" id="PTHR32552:SF68">
    <property type="entry name" value="FERRICHROME OUTER MEMBRANE TRANSPORTER_PHAGE RECEPTOR"/>
    <property type="match status" value="1"/>
</dbReference>
<accession>A0A177N8P4</accession>
<dbReference type="InterPro" id="IPR012910">
    <property type="entry name" value="Plug_dom"/>
</dbReference>
<evidence type="ECO:0000256" key="13">
    <source>
        <dbReference type="ARBA" id="ARBA00023237"/>
    </source>
</evidence>
<dbReference type="GO" id="GO:0038023">
    <property type="term" value="F:signaling receptor activity"/>
    <property type="evidence" value="ECO:0007669"/>
    <property type="project" value="InterPro"/>
</dbReference>
<keyword evidence="3 14" id="KW-0813">Transport</keyword>
<dbReference type="NCBIfam" id="TIGR01783">
    <property type="entry name" value="TonB-siderophor"/>
    <property type="match status" value="1"/>
</dbReference>
<evidence type="ECO:0000256" key="12">
    <source>
        <dbReference type="ARBA" id="ARBA00023170"/>
    </source>
</evidence>
<dbReference type="InterPro" id="IPR011662">
    <property type="entry name" value="Secretin/TonB_short_N"/>
</dbReference>
<protein>
    <recommendedName>
        <fullName evidence="17">Secretin/TonB short N-terminal domain-containing protein</fullName>
    </recommendedName>
</protein>
<keyword evidence="5" id="KW-0410">Iron transport</keyword>
<dbReference type="Gene3D" id="2.40.170.20">
    <property type="entry name" value="TonB-dependent receptor, beta-barrel domain"/>
    <property type="match status" value="1"/>
</dbReference>
<comment type="subcellular location">
    <subcellularLocation>
        <location evidence="1 14">Cell outer membrane</location>
        <topology evidence="1 14">Multi-pass membrane protein</topology>
    </subcellularLocation>
</comment>
<dbReference type="GO" id="GO:0015344">
    <property type="term" value="F:siderophore uptake transmembrane transporter activity"/>
    <property type="evidence" value="ECO:0007669"/>
    <property type="project" value="TreeGrafter"/>
</dbReference>
<gene>
    <name evidence="18" type="ORF">A1355_13080</name>
</gene>
<evidence type="ECO:0000256" key="9">
    <source>
        <dbReference type="ARBA" id="ARBA00023065"/>
    </source>
</evidence>
<dbReference type="Pfam" id="PF00593">
    <property type="entry name" value="TonB_dep_Rec_b-barrel"/>
    <property type="match status" value="1"/>
</dbReference>
<dbReference type="AlphaFoldDB" id="A0A177N8P4"/>
<dbReference type="SUPFAM" id="SSF56935">
    <property type="entry name" value="Porins"/>
    <property type="match status" value="1"/>
</dbReference>
<dbReference type="EMBL" id="LUUK01000205">
    <property type="protein sequence ID" value="OAI13964.1"/>
    <property type="molecule type" value="Genomic_DNA"/>
</dbReference>
<evidence type="ECO:0000256" key="7">
    <source>
        <dbReference type="ARBA" id="ARBA00022729"/>
    </source>
</evidence>
<evidence type="ECO:0000313" key="18">
    <source>
        <dbReference type="EMBL" id="OAI13964.1"/>
    </source>
</evidence>
<dbReference type="Proteomes" id="UP000077628">
    <property type="component" value="Unassembled WGS sequence"/>
</dbReference>
<organism evidence="18 19">
    <name type="scientific">Methylomonas koyamae</name>
    <dbReference type="NCBI Taxonomy" id="702114"/>
    <lineage>
        <taxon>Bacteria</taxon>
        <taxon>Pseudomonadati</taxon>
        <taxon>Pseudomonadota</taxon>
        <taxon>Gammaproteobacteria</taxon>
        <taxon>Methylococcales</taxon>
        <taxon>Methylococcaceae</taxon>
        <taxon>Methylomonas</taxon>
    </lineage>
</organism>
<dbReference type="GO" id="GO:0015891">
    <property type="term" value="P:siderophore transport"/>
    <property type="evidence" value="ECO:0007669"/>
    <property type="project" value="InterPro"/>
</dbReference>
<keyword evidence="11 14" id="KW-0472">Membrane</keyword>
<evidence type="ECO:0000256" key="14">
    <source>
        <dbReference type="PROSITE-ProRule" id="PRU01360"/>
    </source>
</evidence>
<evidence type="ECO:0000256" key="2">
    <source>
        <dbReference type="ARBA" id="ARBA00009810"/>
    </source>
</evidence>
<dbReference type="InterPro" id="IPR036942">
    <property type="entry name" value="Beta-barrel_TonB_sf"/>
</dbReference>
<dbReference type="STRING" id="702114.A1355_13080"/>
<evidence type="ECO:0000256" key="10">
    <source>
        <dbReference type="ARBA" id="ARBA00023077"/>
    </source>
</evidence>
<keyword evidence="9" id="KW-0406">Ion transport</keyword>
<dbReference type="Gene3D" id="2.170.130.10">
    <property type="entry name" value="TonB-dependent receptor, plug domain"/>
    <property type="match status" value="1"/>
</dbReference>